<name>A0A3P7JHF7_STRVU</name>
<evidence type="ECO:0000256" key="1">
    <source>
        <dbReference type="SAM" id="Phobius"/>
    </source>
</evidence>
<sequence>MILLGTNALSRQARLDHNQLIGVAAISFTSFLAVNFEISLDQYSLFYGLLAALLQTAAYMQFESLSHTYQAAEMLYMHSFNSLIIFLIADIVQVSSKTTFHENPVVERICGETKSRDPTLL</sequence>
<feature type="transmembrane region" description="Helical" evidence="1">
    <location>
        <begin position="45"/>
        <end position="62"/>
    </location>
</feature>
<dbReference type="Proteomes" id="UP000270094">
    <property type="component" value="Unassembled WGS sequence"/>
</dbReference>
<evidence type="ECO:0000313" key="3">
    <source>
        <dbReference type="Proteomes" id="UP000270094"/>
    </source>
</evidence>
<keyword evidence="1" id="KW-1133">Transmembrane helix</keyword>
<proteinExistence type="predicted"/>
<protein>
    <submittedName>
        <fullName evidence="2">Uncharacterized protein</fullName>
    </submittedName>
</protein>
<dbReference type="AlphaFoldDB" id="A0A3P7JHF7"/>
<reference evidence="2 3" key="1">
    <citation type="submission" date="2018-11" db="EMBL/GenBank/DDBJ databases">
        <authorList>
            <consortium name="Pathogen Informatics"/>
        </authorList>
    </citation>
    <scope>NUCLEOTIDE SEQUENCE [LARGE SCALE GENOMIC DNA]</scope>
</reference>
<feature type="transmembrane region" description="Helical" evidence="1">
    <location>
        <begin position="74"/>
        <end position="92"/>
    </location>
</feature>
<keyword evidence="3" id="KW-1185">Reference proteome</keyword>
<dbReference type="EMBL" id="UYYB01135700">
    <property type="protein sequence ID" value="VDM85050.1"/>
    <property type="molecule type" value="Genomic_DNA"/>
</dbReference>
<gene>
    <name evidence="2" type="ORF">SVUK_LOCUS20048</name>
</gene>
<accession>A0A3P7JHF7</accession>
<dbReference type="OrthoDB" id="417037at2759"/>
<evidence type="ECO:0000313" key="2">
    <source>
        <dbReference type="EMBL" id="VDM85050.1"/>
    </source>
</evidence>
<keyword evidence="1" id="KW-0472">Membrane</keyword>
<keyword evidence="1" id="KW-0812">Transmembrane</keyword>
<organism evidence="2 3">
    <name type="scientific">Strongylus vulgaris</name>
    <name type="common">Blood worm</name>
    <dbReference type="NCBI Taxonomy" id="40348"/>
    <lineage>
        <taxon>Eukaryota</taxon>
        <taxon>Metazoa</taxon>
        <taxon>Ecdysozoa</taxon>
        <taxon>Nematoda</taxon>
        <taxon>Chromadorea</taxon>
        <taxon>Rhabditida</taxon>
        <taxon>Rhabditina</taxon>
        <taxon>Rhabditomorpha</taxon>
        <taxon>Strongyloidea</taxon>
        <taxon>Strongylidae</taxon>
        <taxon>Strongylus</taxon>
    </lineage>
</organism>
<feature type="transmembrane region" description="Helical" evidence="1">
    <location>
        <begin position="20"/>
        <end position="38"/>
    </location>
</feature>